<reference evidence="2" key="1">
    <citation type="submission" date="2021-05" db="EMBL/GenBank/DDBJ databases">
        <title>A free-living protist that lacks canonical eukaryotic 1 DNA replication and segregation systems.</title>
        <authorList>
            <person name="Salas-Leiva D.E."/>
            <person name="Tromer E.C."/>
            <person name="Curtis B.A."/>
            <person name="Jerlstrom-Hultqvist J."/>
            <person name="Kolisko M."/>
            <person name="Yi Z."/>
            <person name="Salas-Leiva J.S."/>
            <person name="Gallot-Lavallee L."/>
            <person name="Kops G.J.P.L."/>
            <person name="Archibald J.M."/>
            <person name="Simpson A.G.B."/>
            <person name="Roger A.J."/>
        </authorList>
    </citation>
    <scope>NUCLEOTIDE SEQUENCE</scope>
    <source>
        <strain evidence="2">BICM</strain>
    </source>
</reference>
<sequence>MSDVLTEAHYYIQKNVLRHLTTSDRYLADDNFSLLHTRSGQLSYRRWYRSLSNKRHSLTHIEFSYIFRDIFPQLPDAIILELFETIDGSFRGEIGSYEAFMLLTLLLARREGHIPQWLFYHGSAFFSSIAGGDIGKSHIPCSILLSLLVLLNYDPNSAYLKVSRLTDPRRPINVRMFTICMYYVATTQQNEDEEVDMIVTGTPDEALSLYSPVAATPRTRFDFESSRTHTRQTSSVQGGIESSRDGRRASKYRLAEDELSKRESHGGCVAM</sequence>
<name>A0A8J6BZE1_9EUKA</name>
<gene>
    <name evidence="2" type="ORF">J8273_3003</name>
</gene>
<feature type="region of interest" description="Disordered" evidence="1">
    <location>
        <begin position="224"/>
        <end position="258"/>
    </location>
</feature>
<evidence type="ECO:0000313" key="2">
    <source>
        <dbReference type="EMBL" id="KAG9395436.1"/>
    </source>
</evidence>
<organism evidence="2 3">
    <name type="scientific">Carpediemonas membranifera</name>
    <dbReference type="NCBI Taxonomy" id="201153"/>
    <lineage>
        <taxon>Eukaryota</taxon>
        <taxon>Metamonada</taxon>
        <taxon>Carpediemonas-like organisms</taxon>
        <taxon>Carpediemonas</taxon>
    </lineage>
</organism>
<evidence type="ECO:0000256" key="1">
    <source>
        <dbReference type="SAM" id="MobiDB-lite"/>
    </source>
</evidence>
<dbReference type="Proteomes" id="UP000717585">
    <property type="component" value="Unassembled WGS sequence"/>
</dbReference>
<comment type="caution">
    <text evidence="2">The sequence shown here is derived from an EMBL/GenBank/DDBJ whole genome shotgun (WGS) entry which is preliminary data.</text>
</comment>
<protein>
    <submittedName>
        <fullName evidence="2">Uncharacterized protein</fullName>
    </submittedName>
</protein>
<keyword evidence="3" id="KW-1185">Reference proteome</keyword>
<proteinExistence type="predicted"/>
<evidence type="ECO:0000313" key="3">
    <source>
        <dbReference type="Proteomes" id="UP000717585"/>
    </source>
</evidence>
<feature type="compositionally biased region" description="Basic and acidic residues" evidence="1">
    <location>
        <begin position="242"/>
        <end position="258"/>
    </location>
</feature>
<dbReference type="EMBL" id="JAHDYR010000011">
    <property type="protein sequence ID" value="KAG9395436.1"/>
    <property type="molecule type" value="Genomic_DNA"/>
</dbReference>
<accession>A0A8J6BZE1</accession>
<dbReference type="AlphaFoldDB" id="A0A8J6BZE1"/>